<feature type="compositionally biased region" description="Basic and acidic residues" evidence="1">
    <location>
        <begin position="1389"/>
        <end position="1400"/>
    </location>
</feature>
<evidence type="ECO:0000313" key="2">
    <source>
        <dbReference type="EMBL" id="KAK4820006.1"/>
    </source>
</evidence>
<name>A0AAN7S568_MYCAM</name>
<feature type="region of interest" description="Disordered" evidence="1">
    <location>
        <begin position="2115"/>
        <end position="2136"/>
    </location>
</feature>
<dbReference type="EMBL" id="JAUNZN010000006">
    <property type="protein sequence ID" value="KAK4820006.1"/>
    <property type="molecule type" value="Genomic_DNA"/>
</dbReference>
<evidence type="ECO:0000313" key="3">
    <source>
        <dbReference type="Proteomes" id="UP001333110"/>
    </source>
</evidence>
<feature type="region of interest" description="Disordered" evidence="1">
    <location>
        <begin position="589"/>
        <end position="636"/>
    </location>
</feature>
<feature type="compositionally biased region" description="Acidic residues" evidence="1">
    <location>
        <begin position="393"/>
        <end position="415"/>
    </location>
</feature>
<comment type="caution">
    <text evidence="2">The sequence shown here is derived from an EMBL/GenBank/DDBJ whole genome shotgun (WGS) entry which is preliminary data.</text>
</comment>
<proteinExistence type="predicted"/>
<feature type="compositionally biased region" description="Acidic residues" evidence="1">
    <location>
        <begin position="2042"/>
        <end position="2063"/>
    </location>
</feature>
<accession>A0AAN7S568</accession>
<feature type="region of interest" description="Disordered" evidence="1">
    <location>
        <begin position="1387"/>
        <end position="1408"/>
    </location>
</feature>
<organism evidence="2 3">
    <name type="scientific">Mycteria americana</name>
    <name type="common">Wood stork</name>
    <dbReference type="NCBI Taxonomy" id="33587"/>
    <lineage>
        <taxon>Eukaryota</taxon>
        <taxon>Metazoa</taxon>
        <taxon>Chordata</taxon>
        <taxon>Craniata</taxon>
        <taxon>Vertebrata</taxon>
        <taxon>Euteleostomi</taxon>
        <taxon>Archelosauria</taxon>
        <taxon>Archosauria</taxon>
        <taxon>Dinosauria</taxon>
        <taxon>Saurischia</taxon>
        <taxon>Theropoda</taxon>
        <taxon>Coelurosauria</taxon>
        <taxon>Aves</taxon>
        <taxon>Neognathae</taxon>
        <taxon>Neoaves</taxon>
        <taxon>Aequornithes</taxon>
        <taxon>Ciconiiformes</taxon>
        <taxon>Ciconiidae</taxon>
        <taxon>Mycteria</taxon>
    </lineage>
</organism>
<feature type="compositionally biased region" description="Basic and acidic residues" evidence="1">
    <location>
        <begin position="2117"/>
        <end position="2128"/>
    </location>
</feature>
<protein>
    <submittedName>
        <fullName evidence="2">Uncharacterized protein</fullName>
    </submittedName>
</protein>
<reference evidence="2 3" key="1">
    <citation type="journal article" date="2023" name="J. Hered.">
        <title>Chromosome-level genome of the wood stork (Mycteria americana) provides insight into avian chromosome evolution.</title>
        <authorList>
            <person name="Flamio R. Jr."/>
            <person name="Ramstad K.M."/>
        </authorList>
    </citation>
    <scope>NUCLEOTIDE SEQUENCE [LARGE SCALE GENOMIC DNA]</scope>
    <source>
        <strain evidence="2">JAX WOST 10</strain>
    </source>
</reference>
<feature type="compositionally biased region" description="Low complexity" evidence="1">
    <location>
        <begin position="1957"/>
        <end position="1974"/>
    </location>
</feature>
<sequence>MEECPPLRCHLPPCKQSPVCGTALGCPRTLEWAHVNLMRFSRPGARSCTWTGALPSVNTRGGDEGIENSPAEKDVGVLAGGKLDGAHSQESGSIRRQHLPWVPMAGVRQRTPKMPEKQEANAPSQPHEGLPLLHKRRQTDRLEGWEALPCSRVTWQDRVPTPDLPSVPRLEATQAAAPWHALAAPTAGSANVTKLPALPAAASRSSLRGRAHAVGLVASGHRELVPPARGILDDWSMAARAERWGPVPHSPTTHDVALGSSVQAFASGVASHAVAASWEPGQQLAAQGHLALTTGLASPARTAQVQAAWGCRAPAAQPGPDPHAQWGTRAAGEACEPVSPGRCTEGLWERSLARQGHRLPPLRLVHGKPLRTGPEDALKRLVVVQIKAEDLEELEEEDDDETYEDLSGESLLEEDVSIHTICVSPSLPRPSQEPEAGPQKVPGSPDSKAREAAEEADGYSECASPALSEDSDAEPADSHLAGGPRDQGHSKPLPTSAPEDTGFSTSPSPGGSCEESPSATLPASAPEDAQSLAPPLPVAMPQAADDGAETVGTAQGILSDQGFVARAEGQGSASDGPVTWYALLEELLEEWEEEEVPDREAAGEGDGDPPSASLVPLKDEEAEPAASPLARDPWDEGHRAPVVTAVPADAQLSASALPADPMEKADAARTEASHAQATAPQEEPLLAGGLAGACPVPAQPLAYSSPSPTGITALPHPPARQRWRSVVRTARRALRWASSWCCLTGQGEQQRPAASATLESQVYPGLHQKKQGQQVEAGDSALLRRSGETPAGVLRPALESPVQVSWFNPSQQGAHSQESGSIRRQHLPWVPMAGVRQRTPKMPEKQEANAPSQPHEGLPLLHKRRQTDRLEGWEALPCSRVTWQDRVPTPDLPSVPRLEATQAAAPWHALAAPTAGSANVTKLPALPAAASRSSLRGRAHAVGLVASGHRELVPPARGILDDWSMAARAERWGPVPHSPTTHDVALGSSVQAFASGVASHAVAASWEPGQQLAAQGHLALTTGLASPARTAQVQAAWGCRAPAAQPGPDPHAQWGTRAAGEACEPVSPGRCTEGLWERSLARQGHRLPPLRLVHGKPLRTGPEDALKRLVVVQIKAEDLEELEEEDDDETYEDLSGESLLEEDVSIHTICVSPSLPRPSQEPEAGPQKVPGSPDSKAREAAEEADGYSECASPALSEDSDAEPADSHLAGGPRDQGHSKPLPTSAPEDTGFSTSPSPGGSCEESPSATLPASAPEDAQSLAPPLPVAMPQAADDGAETVGTAQGILSDQGFVARAEGQGSASDGPVTWYALLEELLEEWEEEEVPDREAAGEGDGDPPSASLVPLKDEEAEPAASPLARDPWDEGHRAPVVTAVPADAQLSASALPADPMEKADAARTEASHAQATAPQEEPLLAGGLAGACPVPAQPLAYSSPSPTGITALPHPPARQRWRSVVRTARRALRWASSWCCLTGQGEQQRPAASATLESQVYPGLHQKKQGQQVEAGDSALLRRSGETPAGVLRPALESPVQVSWFNPSQQGAHSQESGSIRRQHLPWVPMAGVRQRTPKMPEKQEANAPSQPHEGLPLLHKRRQTDRLEGWEALPCSRVTWQDRVPTPDLPSVPRLEATQAAAPWHALAAPTAGSANVTKLPALPAAASRSSLRGRAHAVGLVASGHRELVPPARGILDDWSMAARAERWGPVPHSPTTHDVALGSSVQAFASGVASHAVAASWEPGQQLAAQGHLALTTGLASPARTAQVQAAWGCRAPAAQPGPDPHAQWGTRAAGEACEPVSPGRCTEGLWEWSLARQGHRLPPLRLVHGKPLRTGPEDALKRLVVVQIKAEDLEELEEEDDDETYEDLSGESLLEEDVSIHTICVSPSLPRPSQEPEAGPQKVPGSPDSKAREAAEEADGYSECASPALSEDSDAEPADSHLAGGPRDQGHSKPLPTSAPEDTGFSTSPSPGGSCEESPSATLPASAPEDAQSLAPPLPVAMPQAADDGAETVGTAQGILSDQGFVARAEGQGSASDGPVTWYALLEELLEEWEEEEVPDREAAGEGDGDPPSASLVPLKDEEAEPAASPLARDPWDEGHRTPVVTAVPADAQLSASALPADPMEKADAARTEASHAQATAPQEEPLLAGGLAGACPVPAQPLAYSSPSPTGITALPHPPARQRWRSVVRTARRALRWASSWCCLTGQGEQQRPAASATWVLEDVRCP</sequence>
<feature type="compositionally biased region" description="Acidic residues" evidence="1">
    <location>
        <begin position="1849"/>
        <end position="1871"/>
    </location>
</feature>
<feature type="region of interest" description="Disordered" evidence="1">
    <location>
        <begin position="839"/>
        <end position="858"/>
    </location>
</feature>
<feature type="compositionally biased region" description="Acidic residues" evidence="1">
    <location>
        <begin position="1317"/>
        <end position="1335"/>
    </location>
</feature>
<evidence type="ECO:0000256" key="1">
    <source>
        <dbReference type="SAM" id="MobiDB-lite"/>
    </source>
</evidence>
<feature type="region of interest" description="Disordered" evidence="1">
    <location>
        <begin position="393"/>
        <end position="555"/>
    </location>
</feature>
<feature type="region of interest" description="Disordered" evidence="1">
    <location>
        <begin position="1567"/>
        <end position="1586"/>
    </location>
</feature>
<feature type="compositionally biased region" description="Acidic residues" evidence="1">
    <location>
        <begin position="1121"/>
        <end position="1143"/>
    </location>
</feature>
<feature type="compositionally biased region" description="Low complexity" evidence="1">
    <location>
        <begin position="501"/>
        <end position="518"/>
    </location>
</feature>
<feature type="region of interest" description="Disordered" evidence="1">
    <location>
        <begin position="1121"/>
        <end position="1283"/>
    </location>
</feature>
<feature type="region of interest" description="Disordered" evidence="1">
    <location>
        <begin position="2041"/>
        <end position="2095"/>
    </location>
</feature>
<feature type="region of interest" description="Disordered" evidence="1">
    <location>
        <begin position="659"/>
        <end position="680"/>
    </location>
</feature>
<feature type="region of interest" description="Disordered" evidence="1">
    <location>
        <begin position="1849"/>
        <end position="2011"/>
    </location>
</feature>
<feature type="region of interest" description="Disordered" evidence="1">
    <location>
        <begin position="111"/>
        <end position="130"/>
    </location>
</feature>
<dbReference type="Proteomes" id="UP001333110">
    <property type="component" value="Unassembled WGS sequence"/>
</dbReference>
<gene>
    <name evidence="2" type="ORF">QYF61_017385</name>
</gene>
<feature type="region of interest" description="Disordered" evidence="1">
    <location>
        <begin position="1317"/>
        <end position="1364"/>
    </location>
</feature>
<feature type="compositionally biased region" description="Basic and acidic residues" evidence="1">
    <location>
        <begin position="661"/>
        <end position="672"/>
    </location>
</feature>
<feature type="compositionally biased region" description="Low complexity" evidence="1">
    <location>
        <begin position="1229"/>
        <end position="1246"/>
    </location>
</feature>
<feature type="compositionally biased region" description="Acidic residues" evidence="1">
    <location>
        <begin position="589"/>
        <end position="607"/>
    </location>
</feature>
<keyword evidence="3" id="KW-1185">Reference proteome</keyword>